<proteinExistence type="predicted"/>
<evidence type="ECO:0000313" key="3">
    <source>
        <dbReference type="Proteomes" id="UP000031829"/>
    </source>
</evidence>
<name>A0A0B6AFE6_PRIM2</name>
<dbReference type="Proteomes" id="UP000031829">
    <property type="component" value="Chromosome"/>
</dbReference>
<evidence type="ECO:0000256" key="1">
    <source>
        <dbReference type="SAM" id="SignalP"/>
    </source>
</evidence>
<evidence type="ECO:0000313" key="2">
    <source>
        <dbReference type="EMBL" id="AJI23615.1"/>
    </source>
</evidence>
<protein>
    <recommendedName>
        <fullName evidence="4">Lipoprotein</fullName>
    </recommendedName>
</protein>
<dbReference type="RefSeq" id="WP_034651582.1">
    <property type="nucleotide sequence ID" value="NZ_BCVB01000010.1"/>
</dbReference>
<dbReference type="KEGG" id="bmeg:BG04_5052"/>
<accession>A0A0B6AFE6</accession>
<dbReference type="EMBL" id="CP009920">
    <property type="protein sequence ID" value="AJI23615.1"/>
    <property type="molecule type" value="Genomic_DNA"/>
</dbReference>
<reference evidence="2 3" key="1">
    <citation type="journal article" date="2015" name="Genome Announc.">
        <title>Complete genome sequences for 35 biothreat assay-relevant bacillus species.</title>
        <authorList>
            <person name="Johnson S.L."/>
            <person name="Daligault H.E."/>
            <person name="Davenport K.W."/>
            <person name="Jaissle J."/>
            <person name="Frey K.G."/>
            <person name="Ladner J.T."/>
            <person name="Broomall S.M."/>
            <person name="Bishop-Lilly K.A."/>
            <person name="Bruce D.C."/>
            <person name="Gibbons H.S."/>
            <person name="Coyne S.R."/>
            <person name="Lo C.C."/>
            <person name="Meincke L."/>
            <person name="Munk A.C."/>
            <person name="Koroleva G.I."/>
            <person name="Rosenzweig C.N."/>
            <person name="Palacios G.F."/>
            <person name="Redden C.L."/>
            <person name="Minogue T.D."/>
            <person name="Chain P.S."/>
        </authorList>
    </citation>
    <scope>NUCLEOTIDE SEQUENCE [LARGE SCALE GENOMIC DNA]</scope>
    <source>
        <strain evidence="3">ATCC 14581 / DSM 32 / JCM 2506 / NBRC 15308 / NCIMB 9376 / NCTC 10342 / NRRL B-14308 / VKM B-512</strain>
    </source>
</reference>
<sequence>MKALIAIGLIFCCLVGCSSNAQVTNDKEMGENIQQSFEKKGVSSVDVSKLSDFKWEKGYLLTNKSKKADVEKLVNAPISEEMMKKISAANQMLVFVYEGEVVRYVELPQDFIAHDKNQLEFSFSHSELKFNKKREGKPIKAGDKMLSSEDALAVESIMKQIQWKKADYSIALDPDVQLTYEGVVYNVRFTAESAELTSKRRGVYGKVTGETAQQLYDILM</sequence>
<feature type="signal peptide" evidence="1">
    <location>
        <begin position="1"/>
        <end position="21"/>
    </location>
</feature>
<dbReference type="HOGENOM" id="CLU_1253864_0_0_9"/>
<evidence type="ECO:0008006" key="4">
    <source>
        <dbReference type="Google" id="ProtNLM"/>
    </source>
</evidence>
<organism evidence="2 3">
    <name type="scientific">Priestia megaterium (strain ATCC 14581 / DSM 32 / CCUG 1817 / JCM 2506 / NBRC 15308 / NCIMB 9376 / NCTC 10342 / NRRL B-14308 / VKM B-512 / Ford 19)</name>
    <name type="common">Bacillus megaterium</name>
    <dbReference type="NCBI Taxonomy" id="1348623"/>
    <lineage>
        <taxon>Bacteria</taxon>
        <taxon>Bacillati</taxon>
        <taxon>Bacillota</taxon>
        <taxon>Bacilli</taxon>
        <taxon>Bacillales</taxon>
        <taxon>Bacillaceae</taxon>
        <taxon>Priestia</taxon>
    </lineage>
</organism>
<dbReference type="AlphaFoldDB" id="A0A0B6AFE6"/>
<keyword evidence="1" id="KW-0732">Signal</keyword>
<feature type="chain" id="PRO_5038850266" description="Lipoprotein" evidence="1">
    <location>
        <begin position="22"/>
        <end position="220"/>
    </location>
</feature>
<dbReference type="GeneID" id="93643017"/>
<gene>
    <name evidence="2" type="ORF">BG04_5052</name>
</gene>